<dbReference type="Gene3D" id="1.10.10.10">
    <property type="entry name" value="Winged helix-like DNA-binding domain superfamily/Winged helix DNA-binding domain"/>
    <property type="match status" value="1"/>
</dbReference>
<gene>
    <name evidence="5" type="ORF">CFK38_16310</name>
</gene>
<evidence type="ECO:0000313" key="5">
    <source>
        <dbReference type="EMBL" id="ATG52909.1"/>
    </source>
</evidence>
<keyword evidence="4" id="KW-0804">Transcription</keyword>
<keyword evidence="3" id="KW-0238">DNA-binding</keyword>
<dbReference type="GO" id="GO:0045892">
    <property type="term" value="P:negative regulation of DNA-templated transcription"/>
    <property type="evidence" value="ECO:0007669"/>
    <property type="project" value="InterPro"/>
</dbReference>
<name>A0A291GRD3_9MICO</name>
<reference evidence="6" key="1">
    <citation type="submission" date="2017-09" db="EMBL/GenBank/DDBJ databases">
        <title>Brachybacterium sp. VM2412.</title>
        <authorList>
            <person name="Tak E.J."/>
            <person name="Bae J.-W."/>
        </authorList>
    </citation>
    <scope>NUCLEOTIDE SEQUENCE [LARGE SCALE GENOMIC DNA]</scope>
    <source>
        <strain evidence="6">VM2412</strain>
    </source>
</reference>
<dbReference type="GO" id="GO:0003677">
    <property type="term" value="F:DNA binding"/>
    <property type="evidence" value="ECO:0007669"/>
    <property type="project" value="UniProtKB-KW"/>
</dbReference>
<keyword evidence="2" id="KW-0805">Transcription regulation</keyword>
<dbReference type="SUPFAM" id="SSF46785">
    <property type="entry name" value="Winged helix' DNA-binding domain"/>
    <property type="match status" value="1"/>
</dbReference>
<organism evidence="5 6">
    <name type="scientific">Brachybacterium vulturis</name>
    <dbReference type="NCBI Taxonomy" id="2017484"/>
    <lineage>
        <taxon>Bacteria</taxon>
        <taxon>Bacillati</taxon>
        <taxon>Actinomycetota</taxon>
        <taxon>Actinomycetes</taxon>
        <taxon>Micrococcales</taxon>
        <taxon>Dermabacteraceae</taxon>
        <taxon>Brachybacterium</taxon>
    </lineage>
</organism>
<protein>
    <submittedName>
        <fullName evidence="5">MarR family transcriptional regulator</fullName>
    </submittedName>
</protein>
<proteinExistence type="inferred from homology"/>
<comment type="similarity">
    <text evidence="1">Belongs to the BlaI transcriptional regulatory family.</text>
</comment>
<dbReference type="InterPro" id="IPR036390">
    <property type="entry name" value="WH_DNA-bd_sf"/>
</dbReference>
<evidence type="ECO:0000256" key="2">
    <source>
        <dbReference type="ARBA" id="ARBA00023015"/>
    </source>
</evidence>
<evidence type="ECO:0000256" key="3">
    <source>
        <dbReference type="ARBA" id="ARBA00023125"/>
    </source>
</evidence>
<accession>A0A291GRD3</accession>
<dbReference type="Pfam" id="PF03965">
    <property type="entry name" value="Penicillinase_R"/>
    <property type="match status" value="1"/>
</dbReference>
<dbReference type="OrthoDB" id="9813987at2"/>
<dbReference type="Gene3D" id="6.10.140.850">
    <property type="match status" value="1"/>
</dbReference>
<dbReference type="InterPro" id="IPR005650">
    <property type="entry name" value="BlaI_family"/>
</dbReference>
<evidence type="ECO:0000256" key="1">
    <source>
        <dbReference type="ARBA" id="ARBA00011046"/>
    </source>
</evidence>
<evidence type="ECO:0000256" key="4">
    <source>
        <dbReference type="ARBA" id="ARBA00023163"/>
    </source>
</evidence>
<dbReference type="EMBL" id="CP023563">
    <property type="protein sequence ID" value="ATG52909.1"/>
    <property type="molecule type" value="Genomic_DNA"/>
</dbReference>
<dbReference type="Proteomes" id="UP000218165">
    <property type="component" value="Chromosome"/>
</dbReference>
<dbReference type="InterPro" id="IPR036388">
    <property type="entry name" value="WH-like_DNA-bd_sf"/>
</dbReference>
<evidence type="ECO:0000313" key="6">
    <source>
        <dbReference type="Proteomes" id="UP000218165"/>
    </source>
</evidence>
<dbReference type="RefSeq" id="WP_096804017.1">
    <property type="nucleotide sequence ID" value="NZ_CP023563.1"/>
</dbReference>
<sequence length="137" mass="15318">MSGSGASRPFRHVHLGTLEQQVMELLWEHDELTIREMISGLGDHHAYTTIATVLTNLGRKDLVTPHRVGRSVSYRPRHPRSEHAARLMEQALSSSNDRSASILRFVEGMDEREATLLREFLDGRDATGTPETGSDPT</sequence>
<dbReference type="KEGG" id="brz:CFK38_16310"/>
<dbReference type="AlphaFoldDB" id="A0A291GRD3"/>
<keyword evidence="6" id="KW-1185">Reference proteome</keyword>